<evidence type="ECO:0000259" key="5">
    <source>
        <dbReference type="SMART" id="SM00458"/>
    </source>
</evidence>
<dbReference type="Pfam" id="PF04616">
    <property type="entry name" value="Glyco_hydro_43"/>
    <property type="match status" value="1"/>
</dbReference>
<dbReference type="InterPro" id="IPR000772">
    <property type="entry name" value="Ricin_B_lectin"/>
</dbReference>
<evidence type="ECO:0000256" key="4">
    <source>
        <dbReference type="ARBA" id="ARBA00023295"/>
    </source>
</evidence>
<dbReference type="Proteomes" id="UP000728647">
    <property type="component" value="Unassembled WGS sequence"/>
</dbReference>
<dbReference type="GO" id="GO:0005975">
    <property type="term" value="P:carbohydrate metabolic process"/>
    <property type="evidence" value="ECO:0007669"/>
    <property type="project" value="InterPro"/>
</dbReference>
<reference evidence="6" key="1">
    <citation type="submission" date="2020-06" db="EMBL/GenBank/DDBJ databases">
        <title>Haloterrigena sp. nov., an extremely halophilic archaeon isolated from a saline sediment.</title>
        <authorList>
            <person name="Liu B.-B."/>
        </authorList>
    </citation>
    <scope>NUCLEOTIDE SEQUENCE</scope>
    <source>
        <strain evidence="6">SYSU A121-1</strain>
    </source>
</reference>
<dbReference type="InterPro" id="IPR050727">
    <property type="entry name" value="GH43_arabinanases"/>
</dbReference>
<dbReference type="InterPro" id="IPR006311">
    <property type="entry name" value="TAT_signal"/>
</dbReference>
<name>A0A8J8KHD0_9EURY</name>
<evidence type="ECO:0000313" key="7">
    <source>
        <dbReference type="Proteomes" id="UP000728647"/>
    </source>
</evidence>
<dbReference type="CDD" id="cd00161">
    <property type="entry name" value="beta-trefoil_Ricin-like"/>
    <property type="match status" value="1"/>
</dbReference>
<dbReference type="PANTHER" id="PTHR43301">
    <property type="entry name" value="ARABINAN ENDO-1,5-ALPHA-L-ARABINOSIDASE"/>
    <property type="match status" value="1"/>
</dbReference>
<dbReference type="EMBL" id="JABURA010000002">
    <property type="protein sequence ID" value="NUB93401.1"/>
    <property type="molecule type" value="Genomic_DNA"/>
</dbReference>
<dbReference type="SMART" id="SM00458">
    <property type="entry name" value="RICIN"/>
    <property type="match status" value="1"/>
</dbReference>
<dbReference type="CDD" id="cd18616">
    <property type="entry name" value="GH43_ABN-like"/>
    <property type="match status" value="1"/>
</dbReference>
<accession>A0A8J8KHD0</accession>
<proteinExistence type="inferred from homology"/>
<comment type="similarity">
    <text evidence="2">Belongs to the glycosyl hydrolase 43 family.</text>
</comment>
<keyword evidence="3" id="KW-0378">Hydrolase</keyword>
<dbReference type="RefSeq" id="WP_174703068.1">
    <property type="nucleotide sequence ID" value="NZ_JABURA010000002.1"/>
</dbReference>
<evidence type="ECO:0000256" key="2">
    <source>
        <dbReference type="ARBA" id="ARBA00009865"/>
    </source>
</evidence>
<protein>
    <submittedName>
        <fullName evidence="6">Family 43 glycosylhydrolase</fullName>
    </submittedName>
</protein>
<dbReference type="OrthoDB" id="191035at2157"/>
<evidence type="ECO:0000256" key="3">
    <source>
        <dbReference type="ARBA" id="ARBA00022801"/>
    </source>
</evidence>
<evidence type="ECO:0000313" key="6">
    <source>
        <dbReference type="EMBL" id="NUB93401.1"/>
    </source>
</evidence>
<gene>
    <name evidence="6" type="ORF">HT576_20590</name>
</gene>
<dbReference type="Pfam" id="PF14200">
    <property type="entry name" value="RicinB_lectin_2"/>
    <property type="match status" value="1"/>
</dbReference>
<dbReference type="PANTHER" id="PTHR43301:SF3">
    <property type="entry name" value="ARABINAN ENDO-1,5-ALPHA-L-ARABINOSIDASE A-RELATED"/>
    <property type="match status" value="1"/>
</dbReference>
<sequence>MVDSHDHTGLNRRSVLKTIGAGALGAGVVATSGTTVADESSTHYHNPVGPVGFGDVTVIQAGDGTYYAYGTETPEDIVPIATSDDLVNWTYIDSAFDSYPDWRDDPDAGVWAPDINYYNGQYYLYYSYSTWGSQDNPGIGVALSDTPDGPFEDQGPVFRAEDLGMTNCIDSEFRVVDGTPYIVWGSFYGFYGVELTSDGMDYVPGTTFHLAGDDREGPMVIEENGYYYLFYSTGHCCEGYDSTYEIEVGRSESFFGPYYNQNGTDLRDLNEHRSGVSVLNGTDEFTGPGHNTAIRDENGDWWMLYHVEATADREDRTMMIDRIQWEDDWPVIACDGTPSTQSPMPSTGSYDCGDVTSGIGISEGTYAITNVNSGKRLEVAGAGTSDGDNVRQYGDTGHAYQQWDVIETDDHETFHLRNVNSGKLMEVAGADTSDGATVQQYADTGNATQDWHIIDNGDGTYRIENANSGKVAEVDGASTDDGADVIQWSWNGGANQRWTFDLV</sequence>
<dbReference type="PROSITE" id="PS50231">
    <property type="entry name" value="RICIN_B_LECTIN"/>
    <property type="match status" value="1"/>
</dbReference>
<dbReference type="InterPro" id="IPR035992">
    <property type="entry name" value="Ricin_B-like_lectins"/>
</dbReference>
<dbReference type="InterPro" id="IPR023296">
    <property type="entry name" value="Glyco_hydro_beta-prop_sf"/>
</dbReference>
<dbReference type="GO" id="GO:0004553">
    <property type="term" value="F:hydrolase activity, hydrolyzing O-glycosyl compounds"/>
    <property type="evidence" value="ECO:0007669"/>
    <property type="project" value="InterPro"/>
</dbReference>
<feature type="domain" description="Ricin B lectin" evidence="5">
    <location>
        <begin position="363"/>
        <end position="501"/>
    </location>
</feature>
<dbReference type="Gene3D" id="2.80.10.50">
    <property type="match status" value="3"/>
</dbReference>
<dbReference type="SUPFAM" id="SSF50370">
    <property type="entry name" value="Ricin B-like lectins"/>
    <property type="match status" value="1"/>
</dbReference>
<organism evidence="6 7">
    <name type="scientific">Haloterrigena gelatinilytica</name>
    <dbReference type="NCBI Taxonomy" id="2741724"/>
    <lineage>
        <taxon>Archaea</taxon>
        <taxon>Methanobacteriati</taxon>
        <taxon>Methanobacteriota</taxon>
        <taxon>Stenosarchaea group</taxon>
        <taxon>Halobacteria</taxon>
        <taxon>Halobacteriales</taxon>
        <taxon>Natrialbaceae</taxon>
        <taxon>Haloterrigena</taxon>
    </lineage>
</organism>
<comment type="caution">
    <text evidence="6">The sequence shown here is derived from an EMBL/GenBank/DDBJ whole genome shotgun (WGS) entry which is preliminary data.</text>
</comment>
<dbReference type="PROSITE" id="PS51318">
    <property type="entry name" value="TAT"/>
    <property type="match status" value="1"/>
</dbReference>
<dbReference type="SUPFAM" id="SSF75005">
    <property type="entry name" value="Arabinanase/levansucrase/invertase"/>
    <property type="match status" value="1"/>
</dbReference>
<evidence type="ECO:0000256" key="1">
    <source>
        <dbReference type="ARBA" id="ARBA00004834"/>
    </source>
</evidence>
<comment type="pathway">
    <text evidence="1">Glycan metabolism; L-arabinan degradation.</text>
</comment>
<keyword evidence="4" id="KW-0326">Glycosidase</keyword>
<dbReference type="Gene3D" id="2.115.10.20">
    <property type="entry name" value="Glycosyl hydrolase domain, family 43"/>
    <property type="match status" value="1"/>
</dbReference>
<dbReference type="AlphaFoldDB" id="A0A8J8KHD0"/>
<dbReference type="InterPro" id="IPR006710">
    <property type="entry name" value="Glyco_hydro_43"/>
</dbReference>